<dbReference type="InterPro" id="IPR037033">
    <property type="entry name" value="DNA-dir_RNAP_su2_hyb_sf"/>
</dbReference>
<keyword evidence="3" id="KW-0240">DNA-directed RNA polymerase</keyword>
<keyword evidence="12" id="KW-0150">Chloroplast</keyword>
<geneLocation type="chloroplast" evidence="12"/>
<dbReference type="GO" id="GO:0003899">
    <property type="term" value="F:DNA-directed RNA polymerase activity"/>
    <property type="evidence" value="ECO:0007669"/>
    <property type="project" value="UniProtKB-EC"/>
</dbReference>
<keyword evidence="12" id="KW-0934">Plastid</keyword>
<evidence type="ECO:0000256" key="3">
    <source>
        <dbReference type="ARBA" id="ARBA00022478"/>
    </source>
</evidence>
<dbReference type="InterPro" id="IPR007645">
    <property type="entry name" value="RNA_pol_Rpb2_3"/>
</dbReference>
<evidence type="ECO:0000256" key="5">
    <source>
        <dbReference type="ARBA" id="ARBA00022695"/>
    </source>
</evidence>
<protein>
    <recommendedName>
        <fullName evidence="2">DNA-directed RNA polymerase</fullName>
        <ecNumber evidence="2">2.7.7.6</ecNumber>
    </recommendedName>
</protein>
<dbReference type="Gene3D" id="2.30.150.10">
    <property type="entry name" value="DNA-directed RNA polymerase, beta subunit, external 1 domain"/>
    <property type="match status" value="1"/>
</dbReference>
<dbReference type="AlphaFoldDB" id="A0A9Q1JFA6"/>
<evidence type="ECO:0000256" key="8">
    <source>
        <dbReference type="RuleBase" id="RU000434"/>
    </source>
</evidence>
<evidence type="ECO:0000259" key="9">
    <source>
        <dbReference type="Pfam" id="PF00562"/>
    </source>
</evidence>
<evidence type="ECO:0000256" key="2">
    <source>
        <dbReference type="ARBA" id="ARBA00012418"/>
    </source>
</evidence>
<evidence type="ECO:0000259" key="10">
    <source>
        <dbReference type="Pfam" id="PF04561"/>
    </source>
</evidence>
<dbReference type="InterPro" id="IPR007642">
    <property type="entry name" value="RNA_pol_Rpb2_2"/>
</dbReference>
<feature type="domain" description="RNA polymerase Rpb2" evidence="11">
    <location>
        <begin position="185"/>
        <end position="253"/>
    </location>
</feature>
<evidence type="ECO:0000313" key="13">
    <source>
        <dbReference type="Proteomes" id="UP001153076"/>
    </source>
</evidence>
<dbReference type="GO" id="GO:0032549">
    <property type="term" value="F:ribonucleoside binding"/>
    <property type="evidence" value="ECO:0007669"/>
    <property type="project" value="InterPro"/>
</dbReference>
<dbReference type="CDD" id="cd00653">
    <property type="entry name" value="RNA_pol_B_RPB2"/>
    <property type="match status" value="1"/>
</dbReference>
<dbReference type="PROSITE" id="PS01166">
    <property type="entry name" value="RNA_POL_BETA"/>
    <property type="match status" value="1"/>
</dbReference>
<dbReference type="Pfam" id="PF04561">
    <property type="entry name" value="RNA_pol_Rpb2_2"/>
    <property type="match status" value="1"/>
</dbReference>
<keyword evidence="6" id="KW-0804">Transcription</keyword>
<accession>A0A9Q1JFA6</accession>
<evidence type="ECO:0000256" key="7">
    <source>
        <dbReference type="ARBA" id="ARBA00048552"/>
    </source>
</evidence>
<dbReference type="Gene3D" id="2.40.50.150">
    <property type="match status" value="1"/>
</dbReference>
<evidence type="ECO:0000259" key="11">
    <source>
        <dbReference type="Pfam" id="PF04565"/>
    </source>
</evidence>
<dbReference type="Proteomes" id="UP001153076">
    <property type="component" value="Unassembled WGS sequence"/>
</dbReference>
<dbReference type="Gene3D" id="2.40.50.100">
    <property type="match status" value="1"/>
</dbReference>
<dbReference type="InterPro" id="IPR042107">
    <property type="entry name" value="DNA-dir_RNA_pol_bsu_ext_1_sf"/>
</dbReference>
<keyword evidence="13" id="KW-1185">Reference proteome</keyword>
<dbReference type="EMBL" id="JAKOGI010005942">
    <property type="protein sequence ID" value="KAJ8419224.1"/>
    <property type="molecule type" value="Genomic_DNA"/>
</dbReference>
<dbReference type="OrthoDB" id="1927092at2759"/>
<dbReference type="PANTHER" id="PTHR20856">
    <property type="entry name" value="DNA-DIRECTED RNA POLYMERASE I SUBUNIT 2"/>
    <property type="match status" value="1"/>
</dbReference>
<keyword evidence="5" id="KW-0548">Nucleotidyltransferase</keyword>
<proteinExistence type="inferred from homology"/>
<dbReference type="Gene3D" id="3.90.1100.10">
    <property type="match status" value="2"/>
</dbReference>
<dbReference type="InterPro" id="IPR015712">
    <property type="entry name" value="DNA-dir_RNA_pol_su2"/>
</dbReference>
<dbReference type="InterPro" id="IPR007121">
    <property type="entry name" value="RNA_pol_bsu_CS"/>
</dbReference>
<dbReference type="InterPro" id="IPR007120">
    <property type="entry name" value="DNA-dir_RNAP_su2_dom"/>
</dbReference>
<name>A0A9Q1JFA6_9CARY</name>
<evidence type="ECO:0000256" key="1">
    <source>
        <dbReference type="ARBA" id="ARBA00006835"/>
    </source>
</evidence>
<dbReference type="SUPFAM" id="SSF64484">
    <property type="entry name" value="beta and beta-prime subunits of DNA dependent RNA-polymerase"/>
    <property type="match status" value="2"/>
</dbReference>
<sequence length="889" mass="102205">MGSNLREILDNVCYPEIFLSFLNDKEKNKIGSKENAILEFYQKFACYFRNPYVRNYKKNSFQQRCELGRIGRRNMNRRLNLDIPKNNTFLLPRDILAAVDLLIGMKFGIGTLDDMNHLKNKRIRSVADLLQDQFGLALVRLEKVVRETICGAIRSKLIPTPQNLVTSTPLTTTYESFFGLHPLSQVLDQTNPLTQIVHGRKLSYLGPGGLTGQTASFRIRDIHPSHYGRICPIDTSEGINVGLIRSLAIHARIGPWGSLETPFYEIDERSKRVQMLYLSPSREEYYMVASGNSLALNQGIQEEQVVPARYRQEFLTIAWEQVHLRIPLSQSEKCIVGTGLERQAALDSGPSMREKIFYIDTDKIILSGNGDTLSIPLVMYQHSNKNTCMHQKPRIPRGKCMKKGQILADGAATVGGELALGKNVLVAYMPWEGYNFEDAVLISERLVYEDIYTSFHIRKYEIQTYMTSQGPERVTNEIPHLAAHLLRNLDKNGIVRLGSWVEAGDILVGKLTPQMEEESSYAPEDRLLRAILGIPTTSKETCLKLPIGGRGRVIDVRWIQKKRKRGYNYNPEMIHKREIKVGDKVAGRHGNKGIVSKILPRQDMPYLQDGRPVDMVFNPLGVPSRMNIGQIFECSLGLAGSLLDRHYRIAPFDERYEQEASRKLVFSELYEASKQTANPWMLTYKSDHIKARQEVFNTTIFGGTIPKPEVIGDEKEDKRFCEQCGVEFVNSRVRRYQMGYIKLACPVTHVWYLKRLPSYIANFLDKPLQELEGLVYCDFSFARPIVKKPTFLRLRGLFEYENQSWKYRIPLFFTIQGAIRELLADLDLRTIIDYSFAEWKELGEEGPTGNEWEDRKVGRRKDFLVRRMELAKHFIRTNIEPEWMFFLPN</sequence>
<organism evidence="12 13">
    <name type="scientific">Carnegiea gigantea</name>
    <dbReference type="NCBI Taxonomy" id="171969"/>
    <lineage>
        <taxon>Eukaryota</taxon>
        <taxon>Viridiplantae</taxon>
        <taxon>Streptophyta</taxon>
        <taxon>Embryophyta</taxon>
        <taxon>Tracheophyta</taxon>
        <taxon>Spermatophyta</taxon>
        <taxon>Magnoliopsida</taxon>
        <taxon>eudicotyledons</taxon>
        <taxon>Gunneridae</taxon>
        <taxon>Pentapetalae</taxon>
        <taxon>Caryophyllales</taxon>
        <taxon>Cactineae</taxon>
        <taxon>Cactaceae</taxon>
        <taxon>Cactoideae</taxon>
        <taxon>Echinocereeae</taxon>
        <taxon>Carnegiea</taxon>
    </lineage>
</organism>
<comment type="similarity">
    <text evidence="1 8">Belongs to the RNA polymerase beta chain family.</text>
</comment>
<gene>
    <name evidence="12" type="ORF">Cgig2_032378</name>
</gene>
<dbReference type="InterPro" id="IPR014724">
    <property type="entry name" value="RNA_pol_RPB2_OB-fold"/>
</dbReference>
<feature type="domain" description="RNA polymerase Rpb2" evidence="10">
    <location>
        <begin position="1"/>
        <end position="124"/>
    </location>
</feature>
<dbReference type="GO" id="GO:0000428">
    <property type="term" value="C:DNA-directed RNA polymerase complex"/>
    <property type="evidence" value="ECO:0007669"/>
    <property type="project" value="UniProtKB-KW"/>
</dbReference>
<evidence type="ECO:0000256" key="4">
    <source>
        <dbReference type="ARBA" id="ARBA00022679"/>
    </source>
</evidence>
<keyword evidence="4" id="KW-0808">Transferase</keyword>
<comment type="caution">
    <text evidence="12">The sequence shown here is derived from an EMBL/GenBank/DDBJ whole genome shotgun (WGS) entry which is preliminary data.</text>
</comment>
<dbReference type="GO" id="GO:0006351">
    <property type="term" value="P:DNA-templated transcription"/>
    <property type="evidence" value="ECO:0007669"/>
    <property type="project" value="InterPro"/>
</dbReference>
<dbReference type="Pfam" id="PF04565">
    <property type="entry name" value="RNA_pol_Rpb2_3"/>
    <property type="match status" value="1"/>
</dbReference>
<feature type="domain" description="DNA-directed RNA polymerase subunit 2 hybrid-binding" evidence="9">
    <location>
        <begin position="374"/>
        <end position="664"/>
    </location>
</feature>
<dbReference type="Gene3D" id="2.40.270.10">
    <property type="entry name" value="DNA-directed RNA polymerase, subunit 2, domain 6"/>
    <property type="match status" value="1"/>
</dbReference>
<evidence type="ECO:0000313" key="12">
    <source>
        <dbReference type="EMBL" id="KAJ8419224.1"/>
    </source>
</evidence>
<comment type="catalytic activity">
    <reaction evidence="7">
        <text>RNA(n) + a ribonucleoside 5'-triphosphate = RNA(n+1) + diphosphate</text>
        <dbReference type="Rhea" id="RHEA:21248"/>
        <dbReference type="Rhea" id="RHEA-COMP:14527"/>
        <dbReference type="Rhea" id="RHEA-COMP:17342"/>
        <dbReference type="ChEBI" id="CHEBI:33019"/>
        <dbReference type="ChEBI" id="CHEBI:61557"/>
        <dbReference type="ChEBI" id="CHEBI:140395"/>
        <dbReference type="EC" id="2.7.7.6"/>
    </reaction>
</comment>
<dbReference type="GO" id="GO:0003677">
    <property type="term" value="F:DNA binding"/>
    <property type="evidence" value="ECO:0007669"/>
    <property type="project" value="InterPro"/>
</dbReference>
<dbReference type="EC" id="2.7.7.6" evidence="2"/>
<dbReference type="InterPro" id="IPR037034">
    <property type="entry name" value="RNA_pol_Rpb2_2_sf"/>
</dbReference>
<reference evidence="12" key="1">
    <citation type="submission" date="2022-04" db="EMBL/GenBank/DDBJ databases">
        <title>Carnegiea gigantea Genome sequencing and assembly v2.</title>
        <authorList>
            <person name="Copetti D."/>
            <person name="Sanderson M.J."/>
            <person name="Burquez A."/>
            <person name="Wojciechowski M.F."/>
        </authorList>
    </citation>
    <scope>NUCLEOTIDE SEQUENCE</scope>
    <source>
        <strain evidence="12">SGP5-SGP5p</strain>
        <tissue evidence="12">Aerial part</tissue>
    </source>
</reference>
<dbReference type="Gene3D" id="3.90.1110.10">
    <property type="entry name" value="RNA polymerase Rpb2, domain 2"/>
    <property type="match status" value="1"/>
</dbReference>
<evidence type="ECO:0000256" key="6">
    <source>
        <dbReference type="ARBA" id="ARBA00023163"/>
    </source>
</evidence>
<dbReference type="Pfam" id="PF00562">
    <property type="entry name" value="RNA_pol_Rpb2_6"/>
    <property type="match status" value="1"/>
</dbReference>